<gene>
    <name evidence="1" type="ORF">NDEV_0267</name>
</gene>
<proteinExistence type="predicted"/>
<name>A0A128A113_9ARCH</name>
<accession>A0A128A113</accession>
<evidence type="ECO:0000313" key="2">
    <source>
        <dbReference type="Proteomes" id="UP000196239"/>
    </source>
</evidence>
<reference evidence="2" key="1">
    <citation type="submission" date="2015-10" db="EMBL/GenBank/DDBJ databases">
        <authorList>
            <person name="Lehtovirta-Morley L.E."/>
            <person name="Vieille C."/>
        </authorList>
    </citation>
    <scope>NUCLEOTIDE SEQUENCE [LARGE SCALE GENOMIC DNA]</scope>
</reference>
<protein>
    <submittedName>
        <fullName evidence="1">Uncharacterized protein</fullName>
    </submittedName>
</protein>
<dbReference type="AlphaFoldDB" id="A0A128A113"/>
<keyword evidence="2" id="KW-1185">Reference proteome</keyword>
<organism evidence="1 2">
    <name type="scientific">Nitrosotalea devaniterrae</name>
    <dbReference type="NCBI Taxonomy" id="1078905"/>
    <lineage>
        <taxon>Archaea</taxon>
        <taxon>Nitrososphaerota</taxon>
        <taxon>Nitrososphaeria</taxon>
        <taxon>Nitrosotaleales</taxon>
        <taxon>Nitrosotaleaceae</taxon>
        <taxon>Nitrosotalea</taxon>
    </lineage>
</organism>
<dbReference type="KEGG" id="ndv:NDEV_0267"/>
<dbReference type="Proteomes" id="UP000196239">
    <property type="component" value="Chromosome 1"/>
</dbReference>
<dbReference type="EMBL" id="LN890280">
    <property type="protein sequence ID" value="CUR51032.1"/>
    <property type="molecule type" value="Genomic_DNA"/>
</dbReference>
<sequence>MALRCIDTSRRIPLLPIVSNTNDEYGPGNPFNDFMKRPASSTITGFEQIENA</sequence>
<evidence type="ECO:0000313" key="1">
    <source>
        <dbReference type="EMBL" id="CUR51032.1"/>
    </source>
</evidence>